<protein>
    <submittedName>
        <fullName evidence="1">Uncharacterized protein</fullName>
    </submittedName>
</protein>
<reference evidence="1" key="1">
    <citation type="journal article" date="2021" name="Nat. Commun.">
        <title>Genetic determinants of endophytism in the Arabidopsis root mycobiome.</title>
        <authorList>
            <person name="Mesny F."/>
            <person name="Miyauchi S."/>
            <person name="Thiergart T."/>
            <person name="Pickel B."/>
            <person name="Atanasova L."/>
            <person name="Karlsson M."/>
            <person name="Huettel B."/>
            <person name="Barry K.W."/>
            <person name="Haridas S."/>
            <person name="Chen C."/>
            <person name="Bauer D."/>
            <person name="Andreopoulos W."/>
            <person name="Pangilinan J."/>
            <person name="LaButti K."/>
            <person name="Riley R."/>
            <person name="Lipzen A."/>
            <person name="Clum A."/>
            <person name="Drula E."/>
            <person name="Henrissat B."/>
            <person name="Kohler A."/>
            <person name="Grigoriev I.V."/>
            <person name="Martin F.M."/>
            <person name="Hacquard S."/>
        </authorList>
    </citation>
    <scope>NUCLEOTIDE SEQUENCE</scope>
    <source>
        <strain evidence="1">MPI-CAGE-CH-0230</strain>
    </source>
</reference>
<dbReference type="GeneID" id="70192664"/>
<gene>
    <name evidence="1" type="ORF">B0I36DRAFT_62872</name>
</gene>
<comment type="caution">
    <text evidence="1">The sequence shown here is derived from an EMBL/GenBank/DDBJ whole genome shotgun (WGS) entry which is preliminary data.</text>
</comment>
<dbReference type="Proteomes" id="UP000756346">
    <property type="component" value="Unassembled WGS sequence"/>
</dbReference>
<keyword evidence="2" id="KW-1185">Reference proteome</keyword>
<dbReference type="AlphaFoldDB" id="A0A9P8YD06"/>
<dbReference type="RefSeq" id="XP_046016326.1">
    <property type="nucleotide sequence ID" value="XM_046163118.1"/>
</dbReference>
<accession>A0A9P8YD06</accession>
<organism evidence="1 2">
    <name type="scientific">Microdochium trichocladiopsis</name>
    <dbReference type="NCBI Taxonomy" id="1682393"/>
    <lineage>
        <taxon>Eukaryota</taxon>
        <taxon>Fungi</taxon>
        <taxon>Dikarya</taxon>
        <taxon>Ascomycota</taxon>
        <taxon>Pezizomycotina</taxon>
        <taxon>Sordariomycetes</taxon>
        <taxon>Xylariomycetidae</taxon>
        <taxon>Xylariales</taxon>
        <taxon>Microdochiaceae</taxon>
        <taxon>Microdochium</taxon>
    </lineage>
</organism>
<name>A0A9P8YD06_9PEZI</name>
<evidence type="ECO:0000313" key="1">
    <source>
        <dbReference type="EMBL" id="KAH7037205.1"/>
    </source>
</evidence>
<evidence type="ECO:0000313" key="2">
    <source>
        <dbReference type="Proteomes" id="UP000756346"/>
    </source>
</evidence>
<sequence>MSRHIARGRPKQMPRHSTVLQLYRQASLRPSYTKCLRSQERTCPSYAMHIPPLCRVVKFIQAGQTERAAGQILALDTTDGESQAQCTCCPTCRRRYSGHATNGHREVKPRIPLSPTFAPGDYGTMMLMAFAARRWLGTSHAKLHPLPWRLPWSQLWGRTRYRTALRRVSAVYVIAQDPGVVSR</sequence>
<proteinExistence type="predicted"/>
<dbReference type="EMBL" id="JAGTJQ010000002">
    <property type="protein sequence ID" value="KAH7037205.1"/>
    <property type="molecule type" value="Genomic_DNA"/>
</dbReference>